<dbReference type="SUPFAM" id="SSF52540">
    <property type="entry name" value="P-loop containing nucleoside triphosphate hydrolases"/>
    <property type="match status" value="1"/>
</dbReference>
<dbReference type="Gene3D" id="3.40.50.300">
    <property type="entry name" value="P-loop containing nucleotide triphosphate hydrolases"/>
    <property type="match status" value="1"/>
</dbReference>
<dbReference type="PANTHER" id="PTHR34388">
    <property type="entry name" value="DNA POLYMERASE III SUBUNIT DELTA"/>
    <property type="match status" value="1"/>
</dbReference>
<evidence type="ECO:0000256" key="2">
    <source>
        <dbReference type="ARBA" id="ARBA00017703"/>
    </source>
</evidence>
<dbReference type="InterPro" id="IPR027417">
    <property type="entry name" value="P-loop_NTPase"/>
</dbReference>
<dbReference type="EC" id="2.7.7.7" evidence="1"/>
<dbReference type="Pfam" id="PF06144">
    <property type="entry name" value="DNA_pol3_delta"/>
    <property type="match status" value="1"/>
</dbReference>
<keyword evidence="6" id="KW-0239">DNA-directed DNA polymerase</keyword>
<evidence type="ECO:0000259" key="10">
    <source>
        <dbReference type="Pfam" id="PF21694"/>
    </source>
</evidence>
<keyword evidence="3" id="KW-0808">Transferase</keyword>
<dbReference type="InterPro" id="IPR008921">
    <property type="entry name" value="DNA_pol3_clamp-load_cplx_C"/>
</dbReference>
<evidence type="ECO:0000256" key="4">
    <source>
        <dbReference type="ARBA" id="ARBA00022695"/>
    </source>
</evidence>
<dbReference type="GO" id="GO:0003677">
    <property type="term" value="F:DNA binding"/>
    <property type="evidence" value="ECO:0007669"/>
    <property type="project" value="InterPro"/>
</dbReference>
<dbReference type="GO" id="GO:0003887">
    <property type="term" value="F:DNA-directed DNA polymerase activity"/>
    <property type="evidence" value="ECO:0007669"/>
    <property type="project" value="UniProtKB-KW"/>
</dbReference>
<dbReference type="InterPro" id="IPR005790">
    <property type="entry name" value="DNA_polIII_delta"/>
</dbReference>
<evidence type="ECO:0000256" key="6">
    <source>
        <dbReference type="ARBA" id="ARBA00022932"/>
    </source>
</evidence>
<protein>
    <recommendedName>
        <fullName evidence="2">DNA polymerase III subunit delta</fullName>
        <ecNumber evidence="1">2.7.7.7</ecNumber>
    </recommendedName>
</protein>
<evidence type="ECO:0000313" key="11">
    <source>
        <dbReference type="EMBL" id="TCL36393.1"/>
    </source>
</evidence>
<accession>A0A4R1PVV2</accession>
<proteinExistence type="inferred from homology"/>
<dbReference type="Pfam" id="PF21694">
    <property type="entry name" value="DNA_pol3_delta_C"/>
    <property type="match status" value="1"/>
</dbReference>
<organism evidence="11 12">
    <name type="scientific">Anaerospora hongkongensis</name>
    <dbReference type="NCBI Taxonomy" id="244830"/>
    <lineage>
        <taxon>Bacteria</taxon>
        <taxon>Bacillati</taxon>
        <taxon>Bacillota</taxon>
        <taxon>Negativicutes</taxon>
        <taxon>Selenomonadales</taxon>
        <taxon>Sporomusaceae</taxon>
        <taxon>Anaerospora</taxon>
    </lineage>
</organism>
<name>A0A4R1PVV2_9FIRM</name>
<keyword evidence="4" id="KW-0548">Nucleotidyltransferase</keyword>
<keyword evidence="5" id="KW-0235">DNA replication</keyword>
<dbReference type="InterPro" id="IPR048466">
    <property type="entry name" value="DNA_pol3_delta-like_C"/>
</dbReference>
<dbReference type="Gene3D" id="1.10.8.60">
    <property type="match status" value="1"/>
</dbReference>
<evidence type="ECO:0000256" key="1">
    <source>
        <dbReference type="ARBA" id="ARBA00012417"/>
    </source>
</evidence>
<evidence type="ECO:0000256" key="5">
    <source>
        <dbReference type="ARBA" id="ARBA00022705"/>
    </source>
</evidence>
<feature type="domain" description="DNA polymerase III delta N-terminal" evidence="9">
    <location>
        <begin position="19"/>
        <end position="149"/>
    </location>
</feature>
<dbReference type="PANTHER" id="PTHR34388:SF1">
    <property type="entry name" value="DNA POLYMERASE III SUBUNIT DELTA"/>
    <property type="match status" value="1"/>
</dbReference>
<dbReference type="AlphaFoldDB" id="A0A4R1PVV2"/>
<evidence type="ECO:0000256" key="7">
    <source>
        <dbReference type="ARBA" id="ARBA00034754"/>
    </source>
</evidence>
<dbReference type="EMBL" id="SLUI01000008">
    <property type="protein sequence ID" value="TCL36393.1"/>
    <property type="molecule type" value="Genomic_DNA"/>
</dbReference>
<gene>
    <name evidence="11" type="ORF">EV210_10828</name>
</gene>
<feature type="domain" description="DNA polymerase III delta subunit-like C-terminal" evidence="10">
    <location>
        <begin position="229"/>
        <end position="344"/>
    </location>
</feature>
<comment type="catalytic activity">
    <reaction evidence="8">
        <text>DNA(n) + a 2'-deoxyribonucleoside 5'-triphosphate = DNA(n+1) + diphosphate</text>
        <dbReference type="Rhea" id="RHEA:22508"/>
        <dbReference type="Rhea" id="RHEA-COMP:17339"/>
        <dbReference type="Rhea" id="RHEA-COMP:17340"/>
        <dbReference type="ChEBI" id="CHEBI:33019"/>
        <dbReference type="ChEBI" id="CHEBI:61560"/>
        <dbReference type="ChEBI" id="CHEBI:173112"/>
        <dbReference type="EC" id="2.7.7.7"/>
    </reaction>
</comment>
<dbReference type="Gene3D" id="1.20.272.10">
    <property type="match status" value="1"/>
</dbReference>
<dbReference type="SUPFAM" id="SSF48019">
    <property type="entry name" value="post-AAA+ oligomerization domain-like"/>
    <property type="match status" value="1"/>
</dbReference>
<evidence type="ECO:0000313" key="12">
    <source>
        <dbReference type="Proteomes" id="UP000295063"/>
    </source>
</evidence>
<evidence type="ECO:0000256" key="8">
    <source>
        <dbReference type="ARBA" id="ARBA00049244"/>
    </source>
</evidence>
<evidence type="ECO:0000259" key="9">
    <source>
        <dbReference type="Pfam" id="PF06144"/>
    </source>
</evidence>
<dbReference type="GO" id="GO:0009360">
    <property type="term" value="C:DNA polymerase III complex"/>
    <property type="evidence" value="ECO:0007669"/>
    <property type="project" value="InterPro"/>
</dbReference>
<evidence type="ECO:0000256" key="3">
    <source>
        <dbReference type="ARBA" id="ARBA00022679"/>
    </source>
</evidence>
<dbReference type="RefSeq" id="WP_132080967.1">
    <property type="nucleotide sequence ID" value="NZ_DAIMLW010000176.1"/>
</dbReference>
<dbReference type="OrthoDB" id="9775929at2"/>
<sequence length="348" mass="38891">MNYSAIMEQINRNQIASIYLLYGEEAYLIKEVEQKLIHALLPPDEWETGLMVFENEPSSEELIRLSESVPFFGSKNVILVRSTALFRARKTSGQTEPAGEEGSDAASEKLIQLFANMPEYSHIIFLGGDKIDKRKKLVKAIEKHGAVAEFAPLKVKDVKPWIAAKVAEHNKRLTADAMEHLLNIVSIMPQVSLGFLAGELEKASLYTKAKPSITRDDLIKILSVVPEVSVFVMLEALSQKQAARALQLLGEQLSTGEFPFRLLALLARQVRQLWQAKLMVEQGFSQQDVANEFKVPLFIGEKLVRQSRSFSAEQLKAGILRLAAADRDLKTGKTNGQVLEQFVIELCL</sequence>
<dbReference type="InterPro" id="IPR010372">
    <property type="entry name" value="DNA_pol3_delta_N"/>
</dbReference>
<reference evidence="11 12" key="1">
    <citation type="submission" date="2019-03" db="EMBL/GenBank/DDBJ databases">
        <title>Genomic Encyclopedia of Type Strains, Phase IV (KMG-IV): sequencing the most valuable type-strain genomes for metagenomic binning, comparative biology and taxonomic classification.</title>
        <authorList>
            <person name="Goeker M."/>
        </authorList>
    </citation>
    <scope>NUCLEOTIDE SEQUENCE [LARGE SCALE GENOMIC DNA]</scope>
    <source>
        <strain evidence="11 12">DSM 15969</strain>
    </source>
</reference>
<dbReference type="Proteomes" id="UP000295063">
    <property type="component" value="Unassembled WGS sequence"/>
</dbReference>
<dbReference type="GO" id="GO:0006261">
    <property type="term" value="P:DNA-templated DNA replication"/>
    <property type="evidence" value="ECO:0007669"/>
    <property type="project" value="TreeGrafter"/>
</dbReference>
<dbReference type="NCBIfam" id="TIGR01128">
    <property type="entry name" value="holA"/>
    <property type="match status" value="1"/>
</dbReference>
<comment type="similarity">
    <text evidence="7">Belongs to the DNA polymerase HolA subunit family.</text>
</comment>
<keyword evidence="12" id="KW-1185">Reference proteome</keyword>
<comment type="caution">
    <text evidence="11">The sequence shown here is derived from an EMBL/GenBank/DDBJ whole genome shotgun (WGS) entry which is preliminary data.</text>
</comment>